<dbReference type="GO" id="GO:0003824">
    <property type="term" value="F:catalytic activity"/>
    <property type="evidence" value="ECO:0007669"/>
    <property type="project" value="UniProtKB-ARBA"/>
</dbReference>
<dbReference type="PRINTS" id="PR00111">
    <property type="entry name" value="ABHYDROLASE"/>
</dbReference>
<evidence type="ECO:0000313" key="2">
    <source>
        <dbReference type="EMBL" id="GGC75489.1"/>
    </source>
</evidence>
<dbReference type="InterPro" id="IPR029058">
    <property type="entry name" value="AB_hydrolase_fold"/>
</dbReference>
<sequence>MPFVQQTGASIYYTDTGDKSLPVIVFAHGFFMDGTMFDRQVERFSDRYRIVCIDARCHGNTETDDDTPFSYWDSADDVLAVMDAAGVESAILGGMSQGGFTMLRVGLTAPERVRGLILISTEAGPSPEEEQPVYLETFTVWDTLGPVDELVNGLAGQIIGDPELEKVWIAKWKSRAGKRIMTAGHCLLSRDDITDRIPEISAPSIVIRGGSDVAIPFERARSLIEKLPNIRAVVEVEGAAHAVNLTHPAVVNDAIEHFLVDIN</sequence>
<organism evidence="2 3">
    <name type="scientific">Hoyosella rhizosphaerae</name>
    <dbReference type="NCBI Taxonomy" id="1755582"/>
    <lineage>
        <taxon>Bacteria</taxon>
        <taxon>Bacillati</taxon>
        <taxon>Actinomycetota</taxon>
        <taxon>Actinomycetes</taxon>
        <taxon>Mycobacteriales</taxon>
        <taxon>Hoyosellaceae</taxon>
        <taxon>Hoyosella</taxon>
    </lineage>
</organism>
<dbReference type="InterPro" id="IPR000073">
    <property type="entry name" value="AB_hydrolase_1"/>
</dbReference>
<comment type="caution">
    <text evidence="2">The sequence shown here is derived from an EMBL/GenBank/DDBJ whole genome shotgun (WGS) entry which is preliminary data.</text>
</comment>
<dbReference type="Pfam" id="PF00561">
    <property type="entry name" value="Abhydrolase_1"/>
    <property type="match status" value="1"/>
</dbReference>
<evidence type="ECO:0000313" key="3">
    <source>
        <dbReference type="Proteomes" id="UP000641514"/>
    </source>
</evidence>
<dbReference type="PANTHER" id="PTHR43798">
    <property type="entry name" value="MONOACYLGLYCEROL LIPASE"/>
    <property type="match status" value="1"/>
</dbReference>
<dbReference type="Proteomes" id="UP000641514">
    <property type="component" value="Unassembled WGS sequence"/>
</dbReference>
<name>A0A916UJQ4_9ACTN</name>
<dbReference type="EMBL" id="BMJH01000004">
    <property type="protein sequence ID" value="GGC75489.1"/>
    <property type="molecule type" value="Genomic_DNA"/>
</dbReference>
<accession>A0A916UJQ4</accession>
<dbReference type="RefSeq" id="WP_188677267.1">
    <property type="nucleotide sequence ID" value="NZ_BMJH01000004.1"/>
</dbReference>
<feature type="domain" description="AB hydrolase-1" evidence="1">
    <location>
        <begin position="22"/>
        <end position="248"/>
    </location>
</feature>
<dbReference type="InterPro" id="IPR050266">
    <property type="entry name" value="AB_hydrolase_sf"/>
</dbReference>
<reference evidence="2" key="2">
    <citation type="submission" date="2020-09" db="EMBL/GenBank/DDBJ databases">
        <authorList>
            <person name="Sun Q."/>
            <person name="Zhou Y."/>
        </authorList>
    </citation>
    <scope>NUCLEOTIDE SEQUENCE</scope>
    <source>
        <strain evidence="2">CGMCC 1.15478</strain>
    </source>
</reference>
<keyword evidence="3" id="KW-1185">Reference proteome</keyword>
<dbReference type="AlphaFoldDB" id="A0A916UJQ4"/>
<proteinExistence type="predicted"/>
<gene>
    <name evidence="2" type="ORF">GCM10011410_31030</name>
</gene>
<dbReference type="Gene3D" id="3.40.50.1820">
    <property type="entry name" value="alpha/beta hydrolase"/>
    <property type="match status" value="1"/>
</dbReference>
<protein>
    <recommendedName>
        <fullName evidence="1">AB hydrolase-1 domain-containing protein</fullName>
    </recommendedName>
</protein>
<evidence type="ECO:0000259" key="1">
    <source>
        <dbReference type="Pfam" id="PF00561"/>
    </source>
</evidence>
<reference evidence="2" key="1">
    <citation type="journal article" date="2014" name="Int. J. Syst. Evol. Microbiol.">
        <title>Complete genome sequence of Corynebacterium casei LMG S-19264T (=DSM 44701T), isolated from a smear-ripened cheese.</title>
        <authorList>
            <consortium name="US DOE Joint Genome Institute (JGI-PGF)"/>
            <person name="Walter F."/>
            <person name="Albersmeier A."/>
            <person name="Kalinowski J."/>
            <person name="Ruckert C."/>
        </authorList>
    </citation>
    <scope>NUCLEOTIDE SEQUENCE</scope>
    <source>
        <strain evidence="2">CGMCC 1.15478</strain>
    </source>
</reference>
<dbReference type="SUPFAM" id="SSF53474">
    <property type="entry name" value="alpha/beta-Hydrolases"/>
    <property type="match status" value="1"/>
</dbReference>